<feature type="compositionally biased region" description="Low complexity" evidence="1">
    <location>
        <begin position="288"/>
        <end position="306"/>
    </location>
</feature>
<reference evidence="2" key="1">
    <citation type="submission" date="2022-07" db="EMBL/GenBank/DDBJ databases">
        <title>Phylogenomic reconstructions and comparative analyses of Kickxellomycotina fungi.</title>
        <authorList>
            <person name="Reynolds N.K."/>
            <person name="Stajich J.E."/>
            <person name="Barry K."/>
            <person name="Grigoriev I.V."/>
            <person name="Crous P."/>
            <person name="Smith M.E."/>
        </authorList>
    </citation>
    <scope>NUCLEOTIDE SEQUENCE</scope>
    <source>
        <strain evidence="2">BCRC 34489</strain>
    </source>
</reference>
<sequence>MQLFLILFDMLKAAIDSSALLATSHRASSKLFTSTTIFSAVPLTATFGVPLRIFPLPDDKEGNFGKAITYILGTLLVLTAALVRSQGLLIHRDPRGDNPEPAHFTRTASNETADVTIVETATTFVAASQTKRSSEQSDEPAELSLDNHALLSAVITEAPSRAEHHDRDTALVADSVADIVEAHVQINHKGKQSDGQVESAEIPPEATFASTSAAPVKVEHGDGGGKSVADPVACTSGALAPIESGNEESDEEQPTVEQVEEPIKRRRPIRRGGKGKKKKLIQPEETPEVAAPEVETPPVVTPEVETSQVEAPPKTPRKTRRAGRIITNKKLLGVLPTLSPE</sequence>
<comment type="caution">
    <text evidence="2">The sequence shown here is derived from an EMBL/GenBank/DDBJ whole genome shotgun (WGS) entry which is preliminary data.</text>
</comment>
<dbReference type="OrthoDB" id="10650226at2759"/>
<accession>A0A9W8LNG7</accession>
<evidence type="ECO:0000313" key="2">
    <source>
        <dbReference type="EMBL" id="KAJ2786330.1"/>
    </source>
</evidence>
<gene>
    <name evidence="2" type="ORF">GGI15_001613</name>
</gene>
<protein>
    <submittedName>
        <fullName evidence="2">Uncharacterized protein</fullName>
    </submittedName>
</protein>
<dbReference type="Proteomes" id="UP001140172">
    <property type="component" value="Unassembled WGS sequence"/>
</dbReference>
<feature type="region of interest" description="Disordered" evidence="1">
    <location>
        <begin position="189"/>
        <end position="213"/>
    </location>
</feature>
<evidence type="ECO:0000313" key="3">
    <source>
        <dbReference type="Proteomes" id="UP001140172"/>
    </source>
</evidence>
<dbReference type="EMBL" id="JANBUM010000067">
    <property type="protein sequence ID" value="KAJ2786330.1"/>
    <property type="molecule type" value="Genomic_DNA"/>
</dbReference>
<organism evidence="2 3">
    <name type="scientific">Coemansia interrupta</name>
    <dbReference type="NCBI Taxonomy" id="1126814"/>
    <lineage>
        <taxon>Eukaryota</taxon>
        <taxon>Fungi</taxon>
        <taxon>Fungi incertae sedis</taxon>
        <taxon>Zoopagomycota</taxon>
        <taxon>Kickxellomycotina</taxon>
        <taxon>Kickxellomycetes</taxon>
        <taxon>Kickxellales</taxon>
        <taxon>Kickxellaceae</taxon>
        <taxon>Coemansia</taxon>
    </lineage>
</organism>
<feature type="region of interest" description="Disordered" evidence="1">
    <location>
        <begin position="239"/>
        <end position="325"/>
    </location>
</feature>
<proteinExistence type="predicted"/>
<dbReference type="AlphaFoldDB" id="A0A9W8LNG7"/>
<feature type="compositionally biased region" description="Basic residues" evidence="1">
    <location>
        <begin position="264"/>
        <end position="280"/>
    </location>
</feature>
<keyword evidence="3" id="KW-1185">Reference proteome</keyword>
<evidence type="ECO:0000256" key="1">
    <source>
        <dbReference type="SAM" id="MobiDB-lite"/>
    </source>
</evidence>
<feature type="compositionally biased region" description="Acidic residues" evidence="1">
    <location>
        <begin position="245"/>
        <end position="260"/>
    </location>
</feature>
<name>A0A9W8LNG7_9FUNG</name>